<gene>
    <name evidence="6" type="primary">LOC108568018</name>
</gene>
<dbReference type="Proteomes" id="UP000695000">
    <property type="component" value="Unplaced"/>
</dbReference>
<feature type="domain" description="ETS" evidence="4">
    <location>
        <begin position="99"/>
        <end position="181"/>
    </location>
</feature>
<reference evidence="6" key="1">
    <citation type="submission" date="2025-08" db="UniProtKB">
        <authorList>
            <consortium name="RefSeq"/>
        </authorList>
    </citation>
    <scope>IDENTIFICATION</scope>
    <source>
        <tissue evidence="6">Whole Larva</tissue>
    </source>
</reference>
<dbReference type="InterPro" id="IPR000418">
    <property type="entry name" value="Ets_dom"/>
</dbReference>
<keyword evidence="3" id="KW-0539">Nucleus</keyword>
<proteinExistence type="inferred from homology"/>
<comment type="similarity">
    <text evidence="1 3">Belongs to the ETS family.</text>
</comment>
<dbReference type="PANTHER" id="PTHR11849">
    <property type="entry name" value="ETS"/>
    <property type="match status" value="1"/>
</dbReference>
<keyword evidence="2 3" id="KW-0238">DNA-binding</keyword>
<dbReference type="Gene3D" id="1.10.10.10">
    <property type="entry name" value="Winged helix-like DNA-binding domain superfamily/Winged helix DNA-binding domain"/>
    <property type="match status" value="1"/>
</dbReference>
<dbReference type="SUPFAM" id="SSF46785">
    <property type="entry name" value="Winged helix' DNA-binding domain"/>
    <property type="match status" value="1"/>
</dbReference>
<dbReference type="SMART" id="SM00413">
    <property type="entry name" value="ETS"/>
    <property type="match status" value="1"/>
</dbReference>
<sequence length="195" mass="23168">MTKQWDITGLTEDDPFFRWIVEEVNAHVDFDRLLFPTTCKEPKDNQQHQTFGNVCSYYCLNNCCHNNQTNFNNNAYDDQALKTTIYQSKKSISEGKRMGKLWEFLRNLLLDERTCPSLIKWDNYAEGTFKFVQSEKVAQMWGNRKNNTKMNYEKLSRAMRYYYRTKVLLPVAGRRLVYKFGPRATGWRTKNPILD</sequence>
<evidence type="ECO:0000313" key="5">
    <source>
        <dbReference type="Proteomes" id="UP000695000"/>
    </source>
</evidence>
<dbReference type="PRINTS" id="PR00454">
    <property type="entry name" value="ETSDOMAIN"/>
</dbReference>
<dbReference type="PROSITE" id="PS50061">
    <property type="entry name" value="ETS_DOMAIN_3"/>
    <property type="match status" value="1"/>
</dbReference>
<dbReference type="GeneID" id="108568018"/>
<dbReference type="InterPro" id="IPR046328">
    <property type="entry name" value="ETS_fam"/>
</dbReference>
<comment type="subcellular location">
    <subcellularLocation>
        <location evidence="3">Nucleus</location>
    </subcellularLocation>
</comment>
<dbReference type="InterPro" id="IPR036388">
    <property type="entry name" value="WH-like_DNA-bd_sf"/>
</dbReference>
<organism evidence="5 6">
    <name type="scientific">Nicrophorus vespilloides</name>
    <name type="common">Boreal carrion beetle</name>
    <dbReference type="NCBI Taxonomy" id="110193"/>
    <lineage>
        <taxon>Eukaryota</taxon>
        <taxon>Metazoa</taxon>
        <taxon>Ecdysozoa</taxon>
        <taxon>Arthropoda</taxon>
        <taxon>Hexapoda</taxon>
        <taxon>Insecta</taxon>
        <taxon>Pterygota</taxon>
        <taxon>Neoptera</taxon>
        <taxon>Endopterygota</taxon>
        <taxon>Coleoptera</taxon>
        <taxon>Polyphaga</taxon>
        <taxon>Staphyliniformia</taxon>
        <taxon>Silphidae</taxon>
        <taxon>Nicrophorinae</taxon>
        <taxon>Nicrophorus</taxon>
    </lineage>
</organism>
<protein>
    <submittedName>
        <fullName evidence="6">ETS-related transcription factor Elf-3-like</fullName>
    </submittedName>
</protein>
<dbReference type="PANTHER" id="PTHR11849:SF190">
    <property type="entry name" value="ETS-DOMAIN PROTEIN"/>
    <property type="match status" value="1"/>
</dbReference>
<evidence type="ECO:0000256" key="2">
    <source>
        <dbReference type="ARBA" id="ARBA00023125"/>
    </source>
</evidence>
<evidence type="ECO:0000259" key="4">
    <source>
        <dbReference type="PROSITE" id="PS50061"/>
    </source>
</evidence>
<dbReference type="RefSeq" id="XP_017784351.1">
    <property type="nucleotide sequence ID" value="XM_017928862.1"/>
</dbReference>
<name>A0ABM1NC01_NICVS</name>
<keyword evidence="5" id="KW-1185">Reference proteome</keyword>
<evidence type="ECO:0000313" key="6">
    <source>
        <dbReference type="RefSeq" id="XP_017784351.1"/>
    </source>
</evidence>
<dbReference type="Pfam" id="PF00178">
    <property type="entry name" value="Ets"/>
    <property type="match status" value="1"/>
</dbReference>
<evidence type="ECO:0000256" key="3">
    <source>
        <dbReference type="RuleBase" id="RU004019"/>
    </source>
</evidence>
<accession>A0ABM1NC01</accession>
<evidence type="ECO:0000256" key="1">
    <source>
        <dbReference type="ARBA" id="ARBA00005562"/>
    </source>
</evidence>
<dbReference type="InterPro" id="IPR036390">
    <property type="entry name" value="WH_DNA-bd_sf"/>
</dbReference>